<dbReference type="EMBL" id="FODJ01000012">
    <property type="protein sequence ID" value="SEO74824.1"/>
    <property type="molecule type" value="Genomic_DNA"/>
</dbReference>
<name>A0A1H8S8W9_9BACI</name>
<evidence type="ECO:0000313" key="12">
    <source>
        <dbReference type="Proteomes" id="UP000199300"/>
    </source>
</evidence>
<dbReference type="InterPro" id="IPR013563">
    <property type="entry name" value="Oligopep_ABC_C"/>
</dbReference>
<dbReference type="PROSITE" id="PS50893">
    <property type="entry name" value="ABC_TRANSPORTER_2"/>
    <property type="match status" value="1"/>
</dbReference>
<protein>
    <submittedName>
        <fullName evidence="11">Peptide/nickel transport system ATP-binding protein</fullName>
    </submittedName>
</protein>
<dbReference type="Gene3D" id="3.40.50.300">
    <property type="entry name" value="P-loop containing nucleotide triphosphate hydrolases"/>
    <property type="match status" value="1"/>
</dbReference>
<keyword evidence="8" id="KW-1278">Translocase</keyword>
<evidence type="ECO:0000256" key="3">
    <source>
        <dbReference type="ARBA" id="ARBA00022448"/>
    </source>
</evidence>
<dbReference type="OrthoDB" id="9802264at2"/>
<dbReference type="NCBIfam" id="TIGR01727">
    <property type="entry name" value="oligo_HPY"/>
    <property type="match status" value="1"/>
</dbReference>
<dbReference type="AlphaFoldDB" id="A0A1H8S8W9"/>
<dbReference type="STRING" id="872970.SAMN04488134_11234"/>
<evidence type="ECO:0000259" key="10">
    <source>
        <dbReference type="PROSITE" id="PS50893"/>
    </source>
</evidence>
<dbReference type="InterPro" id="IPR017871">
    <property type="entry name" value="ABC_transporter-like_CS"/>
</dbReference>
<accession>A0A1H8S8W9</accession>
<proteinExistence type="inferred from homology"/>
<evidence type="ECO:0000313" key="11">
    <source>
        <dbReference type="EMBL" id="SEO74824.1"/>
    </source>
</evidence>
<dbReference type="RefSeq" id="WP_091499668.1">
    <property type="nucleotide sequence ID" value="NZ_FODJ01000012.1"/>
</dbReference>
<dbReference type="InterPro" id="IPR003593">
    <property type="entry name" value="AAA+_ATPase"/>
</dbReference>
<feature type="domain" description="ABC transporter" evidence="10">
    <location>
        <begin position="6"/>
        <end position="257"/>
    </location>
</feature>
<dbReference type="InterPro" id="IPR003439">
    <property type="entry name" value="ABC_transporter-like_ATP-bd"/>
</dbReference>
<sequence length="343" mass="37568">MSDQLLTVNNLSVAFQSGSITTKAVNGVSFSLNKQESIGIVGESGSGKSVTATSILRLIPRSFAKITSGEIIFQGRDLIKLSAGQMRKVRGNDISMIFQDPSTSLNPVFTVGNQLVETIRAHRKISKKAAKQRALELLDLVGIPAPDKRITMYPHEFSGGMRQRVMIAIALACDPQLLIADEPTTALDVTVQAQILNLMKDLQEQLGMAIIMITHDLGVVWETCEQVLVMYAGRIVESATVKELYQRPLHPYTWGLLDSQITESQDSDAPLSSIPGSPPDLSYEVTGCPFVERCPYAEAICHQETPPLQQLADGHAVACHFQTGSNTLERKEHAYREGTFTRS</sequence>
<keyword evidence="5" id="KW-0997">Cell inner membrane</keyword>
<evidence type="ECO:0000256" key="8">
    <source>
        <dbReference type="ARBA" id="ARBA00022967"/>
    </source>
</evidence>
<keyword evidence="9" id="KW-0472">Membrane</keyword>
<dbReference type="GO" id="GO:0015833">
    <property type="term" value="P:peptide transport"/>
    <property type="evidence" value="ECO:0007669"/>
    <property type="project" value="InterPro"/>
</dbReference>
<dbReference type="CDD" id="cd03257">
    <property type="entry name" value="ABC_NikE_OppD_transporters"/>
    <property type="match status" value="1"/>
</dbReference>
<dbReference type="GO" id="GO:0005886">
    <property type="term" value="C:plasma membrane"/>
    <property type="evidence" value="ECO:0007669"/>
    <property type="project" value="UniProtKB-SubCell"/>
</dbReference>
<dbReference type="Pfam" id="PF08352">
    <property type="entry name" value="oligo_HPY"/>
    <property type="match status" value="1"/>
</dbReference>
<keyword evidence="4" id="KW-1003">Cell membrane</keyword>
<dbReference type="FunFam" id="3.40.50.300:FF:000016">
    <property type="entry name" value="Oligopeptide ABC transporter ATP-binding component"/>
    <property type="match status" value="1"/>
</dbReference>
<dbReference type="PANTHER" id="PTHR43297:SF14">
    <property type="entry name" value="ATPASE AAA-TYPE CORE DOMAIN-CONTAINING PROTEIN"/>
    <property type="match status" value="1"/>
</dbReference>
<evidence type="ECO:0000256" key="2">
    <source>
        <dbReference type="ARBA" id="ARBA00005417"/>
    </source>
</evidence>
<evidence type="ECO:0000256" key="1">
    <source>
        <dbReference type="ARBA" id="ARBA00004202"/>
    </source>
</evidence>
<keyword evidence="6" id="KW-0547">Nucleotide-binding</keyword>
<dbReference type="GO" id="GO:0005524">
    <property type="term" value="F:ATP binding"/>
    <property type="evidence" value="ECO:0007669"/>
    <property type="project" value="UniProtKB-KW"/>
</dbReference>
<dbReference type="GO" id="GO:0016887">
    <property type="term" value="F:ATP hydrolysis activity"/>
    <property type="evidence" value="ECO:0007669"/>
    <property type="project" value="InterPro"/>
</dbReference>
<evidence type="ECO:0000256" key="7">
    <source>
        <dbReference type="ARBA" id="ARBA00022840"/>
    </source>
</evidence>
<gene>
    <name evidence="11" type="ORF">SAMN04488134_11234</name>
</gene>
<dbReference type="Pfam" id="PF00005">
    <property type="entry name" value="ABC_tran"/>
    <property type="match status" value="1"/>
</dbReference>
<evidence type="ECO:0000256" key="5">
    <source>
        <dbReference type="ARBA" id="ARBA00022519"/>
    </source>
</evidence>
<reference evidence="11 12" key="1">
    <citation type="submission" date="2016-10" db="EMBL/GenBank/DDBJ databases">
        <authorList>
            <person name="de Groot N.N."/>
        </authorList>
    </citation>
    <scope>NUCLEOTIDE SEQUENCE [LARGE SCALE GENOMIC DNA]</scope>
    <source>
        <strain evidence="11 12">CGMCC 1.10434</strain>
    </source>
</reference>
<keyword evidence="12" id="KW-1185">Reference proteome</keyword>
<dbReference type="Proteomes" id="UP000199300">
    <property type="component" value="Unassembled WGS sequence"/>
</dbReference>
<dbReference type="InterPro" id="IPR027417">
    <property type="entry name" value="P-loop_NTPase"/>
</dbReference>
<dbReference type="SMART" id="SM00382">
    <property type="entry name" value="AAA"/>
    <property type="match status" value="1"/>
</dbReference>
<evidence type="ECO:0000256" key="6">
    <source>
        <dbReference type="ARBA" id="ARBA00022741"/>
    </source>
</evidence>
<keyword evidence="3" id="KW-0813">Transport</keyword>
<evidence type="ECO:0000256" key="9">
    <source>
        <dbReference type="ARBA" id="ARBA00023136"/>
    </source>
</evidence>
<keyword evidence="7 11" id="KW-0067">ATP-binding</keyword>
<dbReference type="SUPFAM" id="SSF52540">
    <property type="entry name" value="P-loop containing nucleoside triphosphate hydrolases"/>
    <property type="match status" value="1"/>
</dbReference>
<dbReference type="PROSITE" id="PS00211">
    <property type="entry name" value="ABC_TRANSPORTER_1"/>
    <property type="match status" value="1"/>
</dbReference>
<evidence type="ECO:0000256" key="4">
    <source>
        <dbReference type="ARBA" id="ARBA00022475"/>
    </source>
</evidence>
<comment type="subcellular location">
    <subcellularLocation>
        <location evidence="1">Cell membrane</location>
        <topology evidence="1">Peripheral membrane protein</topology>
    </subcellularLocation>
</comment>
<dbReference type="PANTHER" id="PTHR43297">
    <property type="entry name" value="OLIGOPEPTIDE TRANSPORT ATP-BINDING PROTEIN APPD"/>
    <property type="match status" value="1"/>
</dbReference>
<comment type="similarity">
    <text evidence="2">Belongs to the ABC transporter superfamily.</text>
</comment>
<organism evidence="11 12">
    <name type="scientific">Amphibacillus marinus</name>
    <dbReference type="NCBI Taxonomy" id="872970"/>
    <lineage>
        <taxon>Bacteria</taxon>
        <taxon>Bacillati</taxon>
        <taxon>Bacillota</taxon>
        <taxon>Bacilli</taxon>
        <taxon>Bacillales</taxon>
        <taxon>Bacillaceae</taxon>
        <taxon>Amphibacillus</taxon>
    </lineage>
</organism>
<dbReference type="InterPro" id="IPR050388">
    <property type="entry name" value="ABC_Ni/Peptide_Import"/>
</dbReference>